<dbReference type="EMBL" id="JACCHS010000181">
    <property type="protein sequence ID" value="NYT47578.1"/>
    <property type="molecule type" value="Genomic_DNA"/>
</dbReference>
<evidence type="ECO:0000313" key="1">
    <source>
        <dbReference type="EMBL" id="NYT47578.1"/>
    </source>
</evidence>
<dbReference type="AlphaFoldDB" id="A0A7Z0MPY3"/>
<sequence>MKFSIEMLLKMNILIYTIAINLTIDNRHTEYYQQSDFLPIRQTILANMVIRNRLEWRCVVCHYQWQENIRGVLIPTVFYFYQFFPLSAHGLQGIRP</sequence>
<reference evidence="1 2" key="1">
    <citation type="submission" date="2020-05" db="EMBL/GenBank/DDBJ databases">
        <title>Horizontal transmission and recombination maintain forever young bacterial symbiont genomes.</title>
        <authorList>
            <person name="Russell S.L."/>
            <person name="Pepper-Tunick E."/>
            <person name="Svedberg J."/>
            <person name="Byrne A."/>
            <person name="Ruelas Castillo J."/>
            <person name="Vollmers C."/>
            <person name="Beinart R.A."/>
            <person name="Corbett-Detig R."/>
        </authorList>
    </citation>
    <scope>NUCLEOTIDE SEQUENCE [LARGE SCALE GENOMIC DNA]</scope>
    <source>
        <strain evidence="1">4727-3</strain>
    </source>
</reference>
<gene>
    <name evidence="1" type="ORF">H0A75_08485</name>
</gene>
<dbReference type="Proteomes" id="UP000537890">
    <property type="component" value="Unassembled WGS sequence"/>
</dbReference>
<comment type="caution">
    <text evidence="1">The sequence shown here is derived from an EMBL/GenBank/DDBJ whole genome shotgun (WGS) entry which is preliminary data.</text>
</comment>
<name>A0A7Z0MPY3_9GAMM</name>
<organism evidence="1 2">
    <name type="scientific">Candidatus Methanofishera endochildressiae</name>
    <dbReference type="NCBI Taxonomy" id="2738884"/>
    <lineage>
        <taxon>Bacteria</taxon>
        <taxon>Pseudomonadati</taxon>
        <taxon>Pseudomonadota</taxon>
        <taxon>Gammaproteobacteria</taxon>
        <taxon>Candidatus Methanofishera</taxon>
    </lineage>
</organism>
<proteinExistence type="predicted"/>
<evidence type="ECO:0000313" key="2">
    <source>
        <dbReference type="Proteomes" id="UP000537890"/>
    </source>
</evidence>
<protein>
    <submittedName>
        <fullName evidence="1">Uncharacterized protein</fullName>
    </submittedName>
</protein>
<accession>A0A7Z0MPY3</accession>